<evidence type="ECO:0000259" key="1">
    <source>
        <dbReference type="Pfam" id="PF07287"/>
    </source>
</evidence>
<evidence type="ECO:0000313" key="3">
    <source>
        <dbReference type="EMBL" id="KAF7554698.1"/>
    </source>
</evidence>
<dbReference type="EMBL" id="JAANBB010000029">
    <property type="protein sequence ID" value="KAF7554698.1"/>
    <property type="molecule type" value="Genomic_DNA"/>
</dbReference>
<sequence>MPSTTADHASMASKPICHIVTPVGMLGYGFDEVLTAHELARLVPSGIPTAIILDSGSTDSGPEKLALGNTTSPRTAYVKDLSKMMRLVHTFRVPLIFGSAGGDGTDDHVRLMGEIIEEIANQEENRDYFIKAISIFSGIDKATILKRLHDGRVSGCGPCVPPLTETDIEASPRVVAQIGPEPFMDAMDAHPDFNVIIGGRAYDPAPFAAFSAFQLKRQHANISPLDIQERYGGFLHMGKIMECGGQCSTPKSPGAVATVYPSGVFDIRPMSPSSRCTPFSVAAHALYENARPDVLRGPGGALHLENTKYSQLEDGRTVQVSGSQYRSSKADGLPHQFKLEAARVVGYRSMFMGSVKDHILINYIDDLLPRIKAYVKEQHPDATGQWDLDFHVYGRGQTTPVGPGELFVVCEVLASTQSLAASLASKARVAMIHGPYPGMKATSGNFGFGIGGMMEMELGPCAKFSMYHLMDLEPGEERLGLSYNSTETKDNGQLLHASVSIIGKGQPRSYSEEFGARIVQLQDTLPKPSTRGATYVAESSLHTAPVRFPKTLSDLARVLRSKNAGPFDITIDVIFTSEAVFSSVLESNLLSPDNVAGALGISKEDIVWMGFFKPALAFKVTIPRFRAGKRTSAGGFMENDVHGSQQHLGLATLKLPQPVVHLPSNISLSQSWQKLVYAAALCGMSAMAIARYMLLGHKSV</sequence>
<accession>A0A9P5HH69</accession>
<dbReference type="Proteomes" id="UP000722485">
    <property type="component" value="Unassembled WGS sequence"/>
</dbReference>
<evidence type="ECO:0000313" key="4">
    <source>
        <dbReference type="Proteomes" id="UP000722485"/>
    </source>
</evidence>
<organism evidence="3 4">
    <name type="scientific">Cylindrodendrum hubeiense</name>
    <dbReference type="NCBI Taxonomy" id="595255"/>
    <lineage>
        <taxon>Eukaryota</taxon>
        <taxon>Fungi</taxon>
        <taxon>Dikarya</taxon>
        <taxon>Ascomycota</taxon>
        <taxon>Pezizomycotina</taxon>
        <taxon>Sordariomycetes</taxon>
        <taxon>Hypocreomycetidae</taxon>
        <taxon>Hypocreales</taxon>
        <taxon>Nectriaceae</taxon>
        <taxon>Cylindrodendrum</taxon>
    </lineage>
</organism>
<dbReference type="AlphaFoldDB" id="A0A9P5HH69"/>
<name>A0A9P5HH69_9HYPO</name>
<feature type="domain" description="DUF4387" evidence="2">
    <location>
        <begin position="552"/>
        <end position="653"/>
    </location>
</feature>
<reference evidence="3" key="1">
    <citation type="submission" date="2020-03" db="EMBL/GenBank/DDBJ databases">
        <title>Draft Genome Sequence of Cylindrodendrum hubeiense.</title>
        <authorList>
            <person name="Buettner E."/>
            <person name="Kellner H."/>
        </authorList>
    </citation>
    <scope>NUCLEOTIDE SEQUENCE</scope>
    <source>
        <strain evidence="3">IHI 201604</strain>
    </source>
</reference>
<dbReference type="Pfam" id="PF07287">
    <property type="entry name" value="AtuA"/>
    <property type="match status" value="1"/>
</dbReference>
<dbReference type="InterPro" id="IPR025496">
    <property type="entry name" value="DUF4387"/>
</dbReference>
<proteinExistence type="predicted"/>
<protein>
    <submittedName>
        <fullName evidence="3">Uncharacterized protein</fullName>
    </submittedName>
</protein>
<dbReference type="OrthoDB" id="5863171at2759"/>
<dbReference type="InterPro" id="IPR010839">
    <property type="entry name" value="AtuA_N"/>
</dbReference>
<dbReference type="Pfam" id="PF14330">
    <property type="entry name" value="DUF4387"/>
    <property type="match status" value="1"/>
</dbReference>
<gene>
    <name evidence="3" type="ORF">G7Z17_g2702</name>
</gene>
<keyword evidence="4" id="KW-1185">Reference proteome</keyword>
<comment type="caution">
    <text evidence="3">The sequence shown here is derived from an EMBL/GenBank/DDBJ whole genome shotgun (WGS) entry which is preliminary data.</text>
</comment>
<feature type="domain" description="Acyclic terpene utilisation N-terminal" evidence="1">
    <location>
        <begin position="175"/>
        <end position="441"/>
    </location>
</feature>
<evidence type="ECO:0000259" key="2">
    <source>
        <dbReference type="Pfam" id="PF14330"/>
    </source>
</evidence>